<gene>
    <name evidence="7" type="ORF">GCM10010446_32170</name>
</gene>
<comment type="caution">
    <text evidence="7">The sequence shown here is derived from an EMBL/GenBank/DDBJ whole genome shotgun (WGS) entry which is preliminary data.</text>
</comment>
<keyword evidence="1" id="KW-0805">Transcription regulation</keyword>
<name>A0ABN3X9U5_9ACTN</name>
<keyword evidence="3" id="KW-0238">DNA-binding</keyword>
<dbReference type="Pfam" id="PF04545">
    <property type="entry name" value="Sigma70_r4"/>
    <property type="match status" value="1"/>
</dbReference>
<dbReference type="PROSITE" id="PS00715">
    <property type="entry name" value="SIGMA70_1"/>
    <property type="match status" value="1"/>
</dbReference>
<sequence>MSSRLRTRDTAPAAPGSRPPGLADFPDIPDPRTLRTPDARTLSDSLFERLASLKEGTPEYAYVRNTLVEINLSLVRYAASRFRNRNQPMEDVVQVGTIGLIKAINRFDVGREVEFPSFALPTIEGEIKRFFRDNSWDVRVPRRLQELRIDIARACDILEQDLGREPTAAELAVHLGVSQEQVQEGRRAANGYNARSLDVAFDDETPTSFAQCCLGEEVRAYDTVECMVALKPLVATLAERDRTILTMRFVEELTQREIGERMGISQMQVSRLLTRILSTLREALLAEDDGRPAKAPDGRPAKAPAAGRRPAPPPPPTPSCRFPGGESPSSGRDAAARSDRARRARTRPAAGASDGRGCRR</sequence>
<evidence type="ECO:0000256" key="5">
    <source>
        <dbReference type="SAM" id="MobiDB-lite"/>
    </source>
</evidence>
<feature type="compositionally biased region" description="Basic and acidic residues" evidence="5">
    <location>
        <begin position="29"/>
        <end position="38"/>
    </location>
</feature>
<dbReference type="InterPro" id="IPR013325">
    <property type="entry name" value="RNA_pol_sigma_r2"/>
</dbReference>
<evidence type="ECO:0000256" key="4">
    <source>
        <dbReference type="ARBA" id="ARBA00023163"/>
    </source>
</evidence>
<dbReference type="InterPro" id="IPR013324">
    <property type="entry name" value="RNA_pol_sigma_r3/r4-like"/>
</dbReference>
<dbReference type="Gene3D" id="1.20.120.1810">
    <property type="match status" value="1"/>
</dbReference>
<protein>
    <recommendedName>
        <fullName evidence="6">RNA polymerase sigma-70 domain-containing protein</fullName>
    </recommendedName>
</protein>
<keyword evidence="2" id="KW-0731">Sigma factor</keyword>
<evidence type="ECO:0000256" key="1">
    <source>
        <dbReference type="ARBA" id="ARBA00023015"/>
    </source>
</evidence>
<feature type="region of interest" description="Disordered" evidence="5">
    <location>
        <begin position="287"/>
        <end position="360"/>
    </location>
</feature>
<proteinExistence type="predicted"/>
<dbReference type="Gene3D" id="1.10.10.10">
    <property type="entry name" value="Winged helix-like DNA-binding domain superfamily/Winged helix DNA-binding domain"/>
    <property type="match status" value="2"/>
</dbReference>
<feature type="compositionally biased region" description="Low complexity" evidence="5">
    <location>
        <begin position="319"/>
        <end position="333"/>
    </location>
</feature>
<dbReference type="SUPFAM" id="SSF88659">
    <property type="entry name" value="Sigma3 and sigma4 domains of RNA polymerase sigma factors"/>
    <property type="match status" value="2"/>
</dbReference>
<feature type="domain" description="RNA polymerase sigma-70" evidence="6">
    <location>
        <begin position="91"/>
        <end position="104"/>
    </location>
</feature>
<feature type="compositionally biased region" description="Basic and acidic residues" evidence="5">
    <location>
        <begin position="288"/>
        <end position="300"/>
    </location>
</feature>
<dbReference type="Proteomes" id="UP001500403">
    <property type="component" value="Unassembled WGS sequence"/>
</dbReference>
<keyword evidence="8" id="KW-1185">Reference proteome</keyword>
<feature type="region of interest" description="Disordered" evidence="5">
    <location>
        <begin position="1"/>
        <end position="38"/>
    </location>
</feature>
<dbReference type="InterPro" id="IPR014284">
    <property type="entry name" value="RNA_pol_sigma-70_dom"/>
</dbReference>
<dbReference type="SUPFAM" id="SSF88946">
    <property type="entry name" value="Sigma2 domain of RNA polymerase sigma factors"/>
    <property type="match status" value="1"/>
</dbReference>
<dbReference type="NCBIfam" id="TIGR02937">
    <property type="entry name" value="sigma70-ECF"/>
    <property type="match status" value="1"/>
</dbReference>
<dbReference type="InterPro" id="IPR007630">
    <property type="entry name" value="RNA_pol_sigma70_r4"/>
</dbReference>
<reference evidence="7 8" key="1">
    <citation type="journal article" date="2019" name="Int. J. Syst. Evol. Microbiol.">
        <title>The Global Catalogue of Microorganisms (GCM) 10K type strain sequencing project: providing services to taxonomists for standard genome sequencing and annotation.</title>
        <authorList>
            <consortium name="The Broad Institute Genomics Platform"/>
            <consortium name="The Broad Institute Genome Sequencing Center for Infectious Disease"/>
            <person name="Wu L."/>
            <person name="Ma J."/>
        </authorList>
    </citation>
    <scope>NUCLEOTIDE SEQUENCE [LARGE SCALE GENOMIC DNA]</scope>
    <source>
        <strain evidence="7 8">JCM 9088</strain>
    </source>
</reference>
<dbReference type="InterPro" id="IPR014322">
    <property type="entry name" value="RNA_pol_sigma-B/F/G"/>
</dbReference>
<dbReference type="InterPro" id="IPR007627">
    <property type="entry name" value="RNA_pol_sigma70_r2"/>
</dbReference>
<dbReference type="PANTHER" id="PTHR30385">
    <property type="entry name" value="SIGMA FACTOR F FLAGELLAR"/>
    <property type="match status" value="1"/>
</dbReference>
<evidence type="ECO:0000256" key="2">
    <source>
        <dbReference type="ARBA" id="ARBA00023082"/>
    </source>
</evidence>
<dbReference type="PANTHER" id="PTHR30385:SF4">
    <property type="entry name" value="RNA POLYMERASE SIGMA-E FACTOR"/>
    <property type="match status" value="1"/>
</dbReference>
<keyword evidence="4" id="KW-0804">Transcription</keyword>
<evidence type="ECO:0000256" key="3">
    <source>
        <dbReference type="ARBA" id="ARBA00023125"/>
    </source>
</evidence>
<dbReference type="InterPro" id="IPR000943">
    <property type="entry name" value="RNA_pol_sigma70"/>
</dbReference>
<dbReference type="Pfam" id="PF04539">
    <property type="entry name" value="Sigma70_r3"/>
    <property type="match status" value="1"/>
</dbReference>
<dbReference type="InterPro" id="IPR007624">
    <property type="entry name" value="RNA_pol_sigma70_r3"/>
</dbReference>
<dbReference type="EMBL" id="BAAAUD010000034">
    <property type="protein sequence ID" value="GAA2944473.1"/>
    <property type="molecule type" value="Genomic_DNA"/>
</dbReference>
<organism evidence="7 8">
    <name type="scientific">Streptomyces enissocaesilis</name>
    <dbReference type="NCBI Taxonomy" id="332589"/>
    <lineage>
        <taxon>Bacteria</taxon>
        <taxon>Bacillati</taxon>
        <taxon>Actinomycetota</taxon>
        <taxon>Actinomycetes</taxon>
        <taxon>Kitasatosporales</taxon>
        <taxon>Streptomycetaceae</taxon>
        <taxon>Streptomyces</taxon>
        <taxon>Streptomyces rochei group</taxon>
    </lineage>
</organism>
<dbReference type="PRINTS" id="PR00046">
    <property type="entry name" value="SIGMA70FCT"/>
</dbReference>
<dbReference type="NCBIfam" id="TIGR02980">
    <property type="entry name" value="SigBFG"/>
    <property type="match status" value="1"/>
</dbReference>
<evidence type="ECO:0000313" key="7">
    <source>
        <dbReference type="EMBL" id="GAA2944473.1"/>
    </source>
</evidence>
<accession>A0ABN3X9U5</accession>
<dbReference type="CDD" id="cd06171">
    <property type="entry name" value="Sigma70_r4"/>
    <property type="match status" value="1"/>
</dbReference>
<dbReference type="InterPro" id="IPR036388">
    <property type="entry name" value="WH-like_DNA-bd_sf"/>
</dbReference>
<evidence type="ECO:0000259" key="6">
    <source>
        <dbReference type="PROSITE" id="PS00715"/>
    </source>
</evidence>
<evidence type="ECO:0000313" key="8">
    <source>
        <dbReference type="Proteomes" id="UP001500403"/>
    </source>
</evidence>
<dbReference type="Pfam" id="PF04542">
    <property type="entry name" value="Sigma70_r2"/>
    <property type="match status" value="1"/>
</dbReference>